<proteinExistence type="predicted"/>
<organism evidence="1 2">
    <name type="scientific">Armillaria tabescens</name>
    <name type="common">Ringless honey mushroom</name>
    <name type="synonym">Agaricus tabescens</name>
    <dbReference type="NCBI Taxonomy" id="1929756"/>
    <lineage>
        <taxon>Eukaryota</taxon>
        <taxon>Fungi</taxon>
        <taxon>Dikarya</taxon>
        <taxon>Basidiomycota</taxon>
        <taxon>Agaricomycotina</taxon>
        <taxon>Agaricomycetes</taxon>
        <taxon>Agaricomycetidae</taxon>
        <taxon>Agaricales</taxon>
        <taxon>Marasmiineae</taxon>
        <taxon>Physalacriaceae</taxon>
        <taxon>Desarmillaria</taxon>
    </lineage>
</organism>
<dbReference type="RefSeq" id="XP_060326256.1">
    <property type="nucleotide sequence ID" value="XM_060483773.1"/>
</dbReference>
<evidence type="ECO:0000313" key="1">
    <source>
        <dbReference type="EMBL" id="KAK0447841.1"/>
    </source>
</evidence>
<dbReference type="EMBL" id="JAUEPS010000043">
    <property type="protein sequence ID" value="KAK0447841.1"/>
    <property type="molecule type" value="Genomic_DNA"/>
</dbReference>
<dbReference type="Proteomes" id="UP001175211">
    <property type="component" value="Unassembled WGS sequence"/>
</dbReference>
<keyword evidence="2" id="KW-1185">Reference proteome</keyword>
<evidence type="ECO:0000313" key="2">
    <source>
        <dbReference type="Proteomes" id="UP001175211"/>
    </source>
</evidence>
<name>A0AA39MUS2_ARMTA</name>
<dbReference type="AlphaFoldDB" id="A0AA39MUS2"/>
<gene>
    <name evidence="1" type="ORF">EV420DRAFT_861913</name>
</gene>
<comment type="caution">
    <text evidence="1">The sequence shown here is derived from an EMBL/GenBank/DDBJ whole genome shotgun (WGS) entry which is preliminary data.</text>
</comment>
<reference evidence="1" key="1">
    <citation type="submission" date="2023-06" db="EMBL/GenBank/DDBJ databases">
        <authorList>
            <consortium name="Lawrence Berkeley National Laboratory"/>
            <person name="Ahrendt S."/>
            <person name="Sahu N."/>
            <person name="Indic B."/>
            <person name="Wong-Bajracharya J."/>
            <person name="Merenyi Z."/>
            <person name="Ke H.-M."/>
            <person name="Monk M."/>
            <person name="Kocsube S."/>
            <person name="Drula E."/>
            <person name="Lipzen A."/>
            <person name="Balint B."/>
            <person name="Henrissat B."/>
            <person name="Andreopoulos B."/>
            <person name="Martin F.M."/>
            <person name="Harder C.B."/>
            <person name="Rigling D."/>
            <person name="Ford K.L."/>
            <person name="Foster G.D."/>
            <person name="Pangilinan J."/>
            <person name="Papanicolaou A."/>
            <person name="Barry K."/>
            <person name="LaButti K."/>
            <person name="Viragh M."/>
            <person name="Koriabine M."/>
            <person name="Yan M."/>
            <person name="Riley R."/>
            <person name="Champramary S."/>
            <person name="Plett K.L."/>
            <person name="Tsai I.J."/>
            <person name="Slot J."/>
            <person name="Sipos G."/>
            <person name="Plett J."/>
            <person name="Nagy L.G."/>
            <person name="Grigoriev I.V."/>
        </authorList>
    </citation>
    <scope>NUCLEOTIDE SEQUENCE</scope>
    <source>
        <strain evidence="1">CCBAS 213</strain>
    </source>
</reference>
<protein>
    <recommendedName>
        <fullName evidence="3">F-box domain-containing protein</fullName>
    </recommendedName>
</protein>
<dbReference type="GeneID" id="85367321"/>
<evidence type="ECO:0008006" key="3">
    <source>
        <dbReference type="Google" id="ProtNLM"/>
    </source>
</evidence>
<accession>A0AA39MUS2</accession>
<sequence>MQFAPTLEDILARHDWISTFTHPPDVLALFRTNEGPSPLQSARLKASLESLRTPLAKIQSDLYLLHNAIASLQDRMLRLQSFENDYKTALSPIRRVPPEITMEIVRRAWKTNTFSNCLRGRHLSGFNVFTIREGPWHLGQVCSSWRNVTERLCPELWATMTVAIPLSHEREVPMKVDMVEMLRIVLERSRNHPLHFYFRYSGTKVGEREARAMERCFHIMVSHSNRWRAVEIAIPPSLLPQLSLIHGNIDWLRDMYLDCFRGSPSGDIHAFEIAPRLEILHLKGMHPGARISFPTNNLVSFSDERPFAGDRRTLEYLDIVKSSPKLHSFSYNDYGGSLISIPFTIPDKIVSESIEELSTSSPSFMRSLVLPSLKEVTLTTMYDLDMGGELIKCPVGALGALHEMLAQSQCSLTRLCLVDVVLDNNLASIMRLMPGLQEFVVEFFEWVPDVYDPVMLSLVAQMSELSLVDGSRQHSMVPFLQTLGVYLNTIEYTHVSFINSTFVNMVASRLRRPSDAPRLTKLNLLVNGVGWSYGLDEESENALINLKSEGLELDFDLNDEDPLSESDE</sequence>